<reference evidence="1" key="1">
    <citation type="submission" date="2016-10" db="EMBL/GenBank/DDBJ databases">
        <title>Genome sequence of Streptomyces malaysiense MUSC 136.</title>
        <authorList>
            <person name="Lee L.-H."/>
            <person name="Ser H.-L."/>
        </authorList>
    </citation>
    <scope>NUCLEOTIDE SEQUENCE [LARGE SCALE GENOMIC DNA]</scope>
    <source>
        <strain evidence="1">MUSC 136</strain>
    </source>
</reference>
<gene>
    <name evidence="1" type="ORF">VT52_021820</name>
</gene>
<keyword evidence="2" id="KW-1185">Reference proteome</keyword>
<dbReference type="RefSeq" id="WP_071387591.1">
    <property type="nucleotide sequence ID" value="NZ_LBDA02000052.1"/>
</dbReference>
<sequence>MSTTSVSTSPDLATPTAAEVFAFADLEIGAAATEQWPHADFDVGDQVPSVTGYVRRIHVDGRPLHAKYSLLGVPGVVAARRHRGPWPQVRVAQQEYVQRTDGLIGREAAQLQLLAELGRPRVCPVAGVRRGVLFTESVTGPSLAQLLLDQAQDSAGLLVGIFGERSIAGTFQRKFNGLSGPIEPPPT</sequence>
<evidence type="ECO:0000313" key="2">
    <source>
        <dbReference type="Proteomes" id="UP000034838"/>
    </source>
</evidence>
<name>A0A1J4PXS2_9ACTN</name>
<proteinExistence type="predicted"/>
<evidence type="ECO:0000313" key="1">
    <source>
        <dbReference type="EMBL" id="OIK25498.1"/>
    </source>
</evidence>
<dbReference type="EMBL" id="LBDA02000052">
    <property type="protein sequence ID" value="OIK25498.1"/>
    <property type="molecule type" value="Genomic_DNA"/>
</dbReference>
<protein>
    <recommendedName>
        <fullName evidence="3">Aminoglycoside phosphotransferase domain-containing protein</fullName>
    </recommendedName>
</protein>
<organism evidence="1 2">
    <name type="scientific">Streptomyces malaysiense</name>
    <dbReference type="NCBI Taxonomy" id="1428626"/>
    <lineage>
        <taxon>Bacteria</taxon>
        <taxon>Bacillati</taxon>
        <taxon>Actinomycetota</taxon>
        <taxon>Actinomycetes</taxon>
        <taxon>Kitasatosporales</taxon>
        <taxon>Streptomycetaceae</taxon>
        <taxon>Streptomyces</taxon>
    </lineage>
</organism>
<comment type="caution">
    <text evidence="1">The sequence shown here is derived from an EMBL/GenBank/DDBJ whole genome shotgun (WGS) entry which is preliminary data.</text>
</comment>
<accession>A0A1J4PXS2</accession>
<evidence type="ECO:0008006" key="3">
    <source>
        <dbReference type="Google" id="ProtNLM"/>
    </source>
</evidence>
<dbReference type="AlphaFoldDB" id="A0A1J4PXS2"/>
<dbReference type="Proteomes" id="UP000034838">
    <property type="component" value="Unassembled WGS sequence"/>
</dbReference>